<evidence type="ECO:0000256" key="4">
    <source>
        <dbReference type="ARBA" id="ARBA00022833"/>
    </source>
</evidence>
<dbReference type="InterPro" id="IPR036236">
    <property type="entry name" value="Znf_C2H2_sf"/>
</dbReference>
<comment type="subcellular location">
    <subcellularLocation>
        <location evidence="1">Nucleus</location>
    </subcellularLocation>
</comment>
<evidence type="ECO:0000313" key="10">
    <source>
        <dbReference type="Proteomes" id="UP001345219"/>
    </source>
</evidence>
<dbReference type="PANTHER" id="PTHR47287">
    <property type="entry name" value="C2H2 AND C2HC ZINC FINGERS SUPERFAMILY PROTEIN"/>
    <property type="match status" value="1"/>
</dbReference>
<accession>A0AAN7KYZ8</accession>
<evidence type="ECO:0000256" key="6">
    <source>
        <dbReference type="PROSITE-ProRule" id="PRU00042"/>
    </source>
</evidence>
<evidence type="ECO:0000256" key="2">
    <source>
        <dbReference type="ARBA" id="ARBA00022723"/>
    </source>
</evidence>
<dbReference type="AlphaFoldDB" id="A0AAN7KYZ8"/>
<name>A0AAN7KYZ8_9MYRT</name>
<keyword evidence="4" id="KW-0862">Zinc</keyword>
<dbReference type="InterPro" id="IPR044246">
    <property type="entry name" value="ZFP3-like"/>
</dbReference>
<dbReference type="GO" id="GO:0005634">
    <property type="term" value="C:nucleus"/>
    <property type="evidence" value="ECO:0007669"/>
    <property type="project" value="UniProtKB-SubCell"/>
</dbReference>
<evidence type="ECO:0000256" key="5">
    <source>
        <dbReference type="ARBA" id="ARBA00023242"/>
    </source>
</evidence>
<reference evidence="9 10" key="1">
    <citation type="journal article" date="2023" name="Hortic Res">
        <title>Pangenome of water caltrop reveals structural variations and asymmetric subgenome divergence after allopolyploidization.</title>
        <authorList>
            <person name="Zhang X."/>
            <person name="Chen Y."/>
            <person name="Wang L."/>
            <person name="Yuan Y."/>
            <person name="Fang M."/>
            <person name="Shi L."/>
            <person name="Lu R."/>
            <person name="Comes H.P."/>
            <person name="Ma Y."/>
            <person name="Chen Y."/>
            <person name="Huang G."/>
            <person name="Zhou Y."/>
            <person name="Zheng Z."/>
            <person name="Qiu Y."/>
        </authorList>
    </citation>
    <scope>NUCLEOTIDE SEQUENCE [LARGE SCALE GENOMIC DNA]</scope>
    <source>
        <tissue evidence="9">Roots</tissue>
    </source>
</reference>
<dbReference type="EMBL" id="JAXIOK010000005">
    <property type="protein sequence ID" value="KAK4771577.1"/>
    <property type="molecule type" value="Genomic_DNA"/>
</dbReference>
<proteinExistence type="predicted"/>
<keyword evidence="5" id="KW-0539">Nucleus</keyword>
<dbReference type="Proteomes" id="UP001345219">
    <property type="component" value="Chromosome 24"/>
</dbReference>
<keyword evidence="10" id="KW-1185">Reference proteome</keyword>
<feature type="domain" description="C2H2-type" evidence="8">
    <location>
        <begin position="63"/>
        <end position="90"/>
    </location>
</feature>
<protein>
    <recommendedName>
        <fullName evidence="8">C2H2-type domain-containing protein</fullName>
    </recommendedName>
</protein>
<dbReference type="PANTHER" id="PTHR47287:SF9">
    <property type="entry name" value="ZINC FINGER PROTEIN 4-LIKE"/>
    <property type="match status" value="1"/>
</dbReference>
<dbReference type="PROSITE" id="PS00028">
    <property type="entry name" value="ZINC_FINGER_C2H2_1"/>
    <property type="match status" value="1"/>
</dbReference>
<dbReference type="Pfam" id="PF13912">
    <property type="entry name" value="zf-C2H2_6"/>
    <property type="match status" value="1"/>
</dbReference>
<gene>
    <name evidence="9" type="ORF">SAY87_032109</name>
</gene>
<sequence>MEQAQDTLDHCREPPSASPSEGCEGSSTDGGAMTLTLFNEGGGDSSYAKDDTEEPQPAAPKLFTCSYCRRVFSSSQALGGHQNAHKQERAIEKQRRLELDPMAGPPFSYLSSALADRVPAVYGSAFVRPQQPLGLRFESMVHRPKPSCGLYPFTTLAGYPVGSYSHVAGNFPPPPYSRPSMIGLSVQAYGNGSLGHVCASPSPSSQYGGFAATKNKQTSINVASRKPEMAGGDHLDSGIDLALKL</sequence>
<dbReference type="InterPro" id="IPR013087">
    <property type="entry name" value="Znf_C2H2_type"/>
</dbReference>
<dbReference type="PROSITE" id="PS50157">
    <property type="entry name" value="ZINC_FINGER_C2H2_2"/>
    <property type="match status" value="1"/>
</dbReference>
<evidence type="ECO:0000313" key="9">
    <source>
        <dbReference type="EMBL" id="KAK4771577.1"/>
    </source>
</evidence>
<evidence type="ECO:0000256" key="1">
    <source>
        <dbReference type="ARBA" id="ARBA00004123"/>
    </source>
</evidence>
<keyword evidence="2" id="KW-0479">Metal-binding</keyword>
<evidence type="ECO:0000259" key="8">
    <source>
        <dbReference type="PROSITE" id="PS50157"/>
    </source>
</evidence>
<keyword evidence="3 6" id="KW-0863">Zinc-finger</keyword>
<evidence type="ECO:0000256" key="7">
    <source>
        <dbReference type="SAM" id="MobiDB-lite"/>
    </source>
</evidence>
<feature type="region of interest" description="Disordered" evidence="7">
    <location>
        <begin position="1"/>
        <end position="56"/>
    </location>
</feature>
<dbReference type="Gene3D" id="3.30.160.60">
    <property type="entry name" value="Classic Zinc Finger"/>
    <property type="match status" value="1"/>
</dbReference>
<organism evidence="9 10">
    <name type="scientific">Trapa incisa</name>
    <dbReference type="NCBI Taxonomy" id="236973"/>
    <lineage>
        <taxon>Eukaryota</taxon>
        <taxon>Viridiplantae</taxon>
        <taxon>Streptophyta</taxon>
        <taxon>Embryophyta</taxon>
        <taxon>Tracheophyta</taxon>
        <taxon>Spermatophyta</taxon>
        <taxon>Magnoliopsida</taxon>
        <taxon>eudicotyledons</taxon>
        <taxon>Gunneridae</taxon>
        <taxon>Pentapetalae</taxon>
        <taxon>rosids</taxon>
        <taxon>malvids</taxon>
        <taxon>Myrtales</taxon>
        <taxon>Lythraceae</taxon>
        <taxon>Trapa</taxon>
    </lineage>
</organism>
<comment type="caution">
    <text evidence="9">The sequence shown here is derived from an EMBL/GenBank/DDBJ whole genome shotgun (WGS) entry which is preliminary data.</text>
</comment>
<dbReference type="GO" id="GO:0009788">
    <property type="term" value="P:negative regulation of abscisic acid-activated signaling pathway"/>
    <property type="evidence" value="ECO:0007669"/>
    <property type="project" value="InterPro"/>
</dbReference>
<dbReference type="SUPFAM" id="SSF57667">
    <property type="entry name" value="beta-beta-alpha zinc fingers"/>
    <property type="match status" value="1"/>
</dbReference>
<dbReference type="GO" id="GO:0008270">
    <property type="term" value="F:zinc ion binding"/>
    <property type="evidence" value="ECO:0007669"/>
    <property type="project" value="UniProtKB-KW"/>
</dbReference>
<evidence type="ECO:0000256" key="3">
    <source>
        <dbReference type="ARBA" id="ARBA00022771"/>
    </source>
</evidence>